<keyword evidence="1" id="KW-0472">Membrane</keyword>
<gene>
    <name evidence="4" type="ORF">UU49_C0011G0004</name>
</gene>
<evidence type="ECO:0000259" key="3">
    <source>
        <dbReference type="Pfam" id="PF17479"/>
    </source>
</evidence>
<dbReference type="Pfam" id="PF11258">
    <property type="entry name" value="DUF3048"/>
    <property type="match status" value="1"/>
</dbReference>
<reference evidence="4 5" key="1">
    <citation type="journal article" date="2015" name="Nature">
        <title>rRNA introns, odd ribosomes, and small enigmatic genomes across a large radiation of phyla.</title>
        <authorList>
            <person name="Brown C.T."/>
            <person name="Hug L.A."/>
            <person name="Thomas B.C."/>
            <person name="Sharon I."/>
            <person name="Castelle C.J."/>
            <person name="Singh A."/>
            <person name="Wilkins M.J."/>
            <person name="Williams K.H."/>
            <person name="Banfield J.F."/>
        </authorList>
    </citation>
    <scope>NUCLEOTIDE SEQUENCE [LARGE SCALE GENOMIC DNA]</scope>
</reference>
<evidence type="ECO:0008006" key="6">
    <source>
        <dbReference type="Google" id="ProtNLM"/>
    </source>
</evidence>
<dbReference type="Pfam" id="PF17479">
    <property type="entry name" value="DUF3048_C"/>
    <property type="match status" value="1"/>
</dbReference>
<proteinExistence type="predicted"/>
<accession>A0A0G0VDU1</accession>
<sequence length="390" mass="44212">MLEKPKLKKQPKKKRSKNMFGGILGKKFFRKFSKQRRHIFAALFVIVLGLLIWSGFLWWRLFIAEPKYATESASGGETAVENASTSTLAQRSIDGVMMPVEQATSSLFAVMIDNFLESRPPANLSQASLVWEAPVEAGLTRLLTVYPMSTQLSRIGPIRSARPYFLDWAKELNALYLHVGGSDQALADIKSKDIFDLNEFYRGWYFWRDRARARPYNVYTSSELVNAAFIKEGASQDFAPKDLAGWIYRPENSEAKIYGRFGKGLFIDFGPMKVEWKYNWEKKVYEKYEDDVLQKDESGAVIAAKNVALQITSIEILDEVGRRQIKTIGSGKAVVLTYGLAIDGMWQKKDADSRTRFFGPDTKEVVFDPGTTWIEVIGNTYSYEITAGSQ</sequence>
<keyword evidence="1" id="KW-0812">Transmembrane</keyword>
<dbReference type="AlphaFoldDB" id="A0A0G0VDU1"/>
<dbReference type="SUPFAM" id="SSF159774">
    <property type="entry name" value="YerB-like"/>
    <property type="match status" value="1"/>
</dbReference>
<evidence type="ECO:0000256" key="1">
    <source>
        <dbReference type="SAM" id="Phobius"/>
    </source>
</evidence>
<keyword evidence="1" id="KW-1133">Transmembrane helix</keyword>
<dbReference type="InterPro" id="IPR021416">
    <property type="entry name" value="DUF3048_N"/>
</dbReference>
<feature type="domain" description="DUF3048" evidence="2">
    <location>
        <begin position="101"/>
        <end position="233"/>
    </location>
</feature>
<dbReference type="InterPro" id="IPR023158">
    <property type="entry name" value="YerB-like_sf"/>
</dbReference>
<dbReference type="PATRIC" id="fig|1619048.3.peg.402"/>
<comment type="caution">
    <text evidence="4">The sequence shown here is derived from an EMBL/GenBank/DDBJ whole genome shotgun (WGS) entry which is preliminary data.</text>
</comment>
<evidence type="ECO:0000313" key="5">
    <source>
        <dbReference type="Proteomes" id="UP000034108"/>
    </source>
</evidence>
<dbReference type="STRING" id="1619048.UU49_C0011G0004"/>
<organism evidence="4 5">
    <name type="scientific">Candidatus Magasanikbacteria bacterium GW2011_GWC2_41_17</name>
    <dbReference type="NCBI Taxonomy" id="1619048"/>
    <lineage>
        <taxon>Bacteria</taxon>
        <taxon>Candidatus Magasanikiibacteriota</taxon>
    </lineage>
</organism>
<protein>
    <recommendedName>
        <fullName evidence="6">PT repeat-containing protein</fullName>
    </recommendedName>
</protein>
<dbReference type="EMBL" id="LCAV01000011">
    <property type="protein sequence ID" value="KKR99068.1"/>
    <property type="molecule type" value="Genomic_DNA"/>
</dbReference>
<dbReference type="Proteomes" id="UP000034108">
    <property type="component" value="Unassembled WGS sequence"/>
</dbReference>
<dbReference type="Gene3D" id="3.50.90.10">
    <property type="entry name" value="YerB-like"/>
    <property type="match status" value="1"/>
</dbReference>
<feature type="domain" description="DUF3048" evidence="3">
    <location>
        <begin position="272"/>
        <end position="374"/>
    </location>
</feature>
<dbReference type="InterPro" id="IPR035328">
    <property type="entry name" value="DUF3048_C"/>
</dbReference>
<evidence type="ECO:0000313" key="4">
    <source>
        <dbReference type="EMBL" id="KKR99068.1"/>
    </source>
</evidence>
<evidence type="ECO:0000259" key="2">
    <source>
        <dbReference type="Pfam" id="PF11258"/>
    </source>
</evidence>
<name>A0A0G0VDU1_9BACT</name>
<feature type="transmembrane region" description="Helical" evidence="1">
    <location>
        <begin position="39"/>
        <end position="59"/>
    </location>
</feature>